<dbReference type="AlphaFoldDB" id="X6NC03"/>
<name>X6NC03_RETFI</name>
<protein>
    <submittedName>
        <fullName evidence="1">Uncharacterized protein</fullName>
    </submittedName>
</protein>
<organism evidence="1 2">
    <name type="scientific">Reticulomyxa filosa</name>
    <dbReference type="NCBI Taxonomy" id="46433"/>
    <lineage>
        <taxon>Eukaryota</taxon>
        <taxon>Sar</taxon>
        <taxon>Rhizaria</taxon>
        <taxon>Retaria</taxon>
        <taxon>Foraminifera</taxon>
        <taxon>Monothalamids</taxon>
        <taxon>Reticulomyxidae</taxon>
        <taxon>Reticulomyxa</taxon>
    </lineage>
</organism>
<evidence type="ECO:0000313" key="1">
    <source>
        <dbReference type="EMBL" id="ETO23393.1"/>
    </source>
</evidence>
<reference evidence="1 2" key="1">
    <citation type="journal article" date="2013" name="Curr. Biol.">
        <title>The Genome of the Foraminiferan Reticulomyxa filosa.</title>
        <authorList>
            <person name="Glockner G."/>
            <person name="Hulsmann N."/>
            <person name="Schleicher M."/>
            <person name="Noegel A.A."/>
            <person name="Eichinger L."/>
            <person name="Gallinger C."/>
            <person name="Pawlowski J."/>
            <person name="Sierra R."/>
            <person name="Euteneuer U."/>
            <person name="Pillet L."/>
            <person name="Moustafa A."/>
            <person name="Platzer M."/>
            <person name="Groth M."/>
            <person name="Szafranski K."/>
            <person name="Schliwa M."/>
        </authorList>
    </citation>
    <scope>NUCLEOTIDE SEQUENCE [LARGE SCALE GENOMIC DNA]</scope>
</reference>
<dbReference type="Proteomes" id="UP000023152">
    <property type="component" value="Unassembled WGS sequence"/>
</dbReference>
<keyword evidence="2" id="KW-1185">Reference proteome</keyword>
<accession>X6NC03</accession>
<dbReference type="EMBL" id="ASPP01009986">
    <property type="protein sequence ID" value="ETO23393.1"/>
    <property type="molecule type" value="Genomic_DNA"/>
</dbReference>
<gene>
    <name evidence="1" type="ORF">RFI_13789</name>
</gene>
<sequence length="111" mass="13147">MINRLYNNYSDIHRLHKIAFFVIIRSVIKHKALVNCKIFQNKGFAIMSPQITLLFSRTIKKSKQQEKQTNKQAKAIFKDFDGKKTTQQKNQQKSILSVPIHKLTIWFEQQQ</sequence>
<evidence type="ECO:0000313" key="2">
    <source>
        <dbReference type="Proteomes" id="UP000023152"/>
    </source>
</evidence>
<proteinExistence type="predicted"/>
<comment type="caution">
    <text evidence="1">The sequence shown here is derived from an EMBL/GenBank/DDBJ whole genome shotgun (WGS) entry which is preliminary data.</text>
</comment>